<feature type="region of interest" description="Disordered" evidence="1">
    <location>
        <begin position="419"/>
        <end position="451"/>
    </location>
</feature>
<dbReference type="EMBL" id="LODT01000001">
    <property type="protein sequence ID" value="KYR02624.1"/>
    <property type="molecule type" value="Genomic_DNA"/>
</dbReference>
<gene>
    <name evidence="2" type="ORF">DLAC_00072</name>
</gene>
<organism evidence="2 3">
    <name type="scientific">Tieghemostelium lacteum</name>
    <name type="common">Slime mold</name>
    <name type="synonym">Dictyostelium lacteum</name>
    <dbReference type="NCBI Taxonomy" id="361077"/>
    <lineage>
        <taxon>Eukaryota</taxon>
        <taxon>Amoebozoa</taxon>
        <taxon>Evosea</taxon>
        <taxon>Eumycetozoa</taxon>
        <taxon>Dictyostelia</taxon>
        <taxon>Dictyosteliales</taxon>
        <taxon>Raperosteliaceae</taxon>
        <taxon>Tieghemostelium</taxon>
    </lineage>
</organism>
<dbReference type="Proteomes" id="UP000076078">
    <property type="component" value="Unassembled WGS sequence"/>
</dbReference>
<feature type="compositionally biased region" description="Low complexity" evidence="1">
    <location>
        <begin position="422"/>
        <end position="449"/>
    </location>
</feature>
<protein>
    <submittedName>
        <fullName evidence="2">Uncharacterized protein</fullName>
    </submittedName>
</protein>
<feature type="compositionally biased region" description="Low complexity" evidence="1">
    <location>
        <begin position="10"/>
        <end position="23"/>
    </location>
</feature>
<dbReference type="STRING" id="361077.A0A152A8T6"/>
<name>A0A152A8T6_TIELA</name>
<dbReference type="PANTHER" id="PTHR33477">
    <property type="entry name" value="P-LOOP NTPASE DOMAIN-CONTAINING PROTEIN LPA1 HOMOLOG 1"/>
    <property type="match status" value="1"/>
</dbReference>
<dbReference type="Gene3D" id="3.40.50.300">
    <property type="entry name" value="P-loop containing nucleotide triphosphate hydrolases"/>
    <property type="match status" value="1"/>
</dbReference>
<dbReference type="OMA" id="LENHYYV"/>
<feature type="region of interest" description="Disordered" evidence="1">
    <location>
        <begin position="1"/>
        <end position="91"/>
    </location>
</feature>
<proteinExistence type="predicted"/>
<evidence type="ECO:0000256" key="1">
    <source>
        <dbReference type="SAM" id="MobiDB-lite"/>
    </source>
</evidence>
<dbReference type="PANTHER" id="PTHR33477:SF2">
    <property type="entry name" value="2-PHOSPHOGLYCERATE KINASE"/>
    <property type="match status" value="1"/>
</dbReference>
<feature type="compositionally biased region" description="Polar residues" evidence="1">
    <location>
        <begin position="30"/>
        <end position="68"/>
    </location>
</feature>
<sequence>MSKEEDSKNESNTLNNNSSNNNSEIGGNIQFPSSTLGTPTKTVLTNSNGGLRTLNRASSLQNLSSQSPGGFIGVRNKSDLNSNHQLHHHHHNPELNVSIDLEINHSNTLKVEDKLDLIKYDAANTNHPTPSSKYDFVKVKVSLENHYYVLSRFLISRVLNVTKVDAADSVKISLELKKTLVDQGRLTITQAELENELFKLLQQHGYGKEYIERYRMTTQFHHQRVPLIILISGPKCIGKSWLATQLAERLNLSTVLQTTLVHDLMHNIIKEFQSDQQQSGGSNMFGMPSDPPIVFKNFKNKEELIQEFKKECAMIRHGVDTDVEKCFEEGKAIIIEGPHIDPFLFTELIAERNMVSPIIFDEKHKSFEDLTKLESLSISNINSNNNNNIVTNNNNSNVNNNSKNNVEIIQSNIPIEIPPTSKPISTTPPLVSTSTTTSAVGSGSVTSSPQQLSTSVEKTTLLNLKKPKTKGIIIPFVLSMKEDDHRLLIQNQLSISPMDRENARKAFGEDPVNQTEHILNNLQNIQEYLLTGIPPFQKVEVNAHSLLETLDVLHSAVLKRINSAYSGHVKGFEYE</sequence>
<accession>A0A152A8T6</accession>
<evidence type="ECO:0000313" key="2">
    <source>
        <dbReference type="EMBL" id="KYR02624.1"/>
    </source>
</evidence>
<keyword evidence="3" id="KW-1185">Reference proteome</keyword>
<dbReference type="FunCoup" id="A0A152A8T6">
    <property type="interactions" value="1"/>
</dbReference>
<dbReference type="SUPFAM" id="SSF52540">
    <property type="entry name" value="P-loop containing nucleoside triphosphate hydrolases"/>
    <property type="match status" value="1"/>
</dbReference>
<comment type="caution">
    <text evidence="2">The sequence shown here is derived from an EMBL/GenBank/DDBJ whole genome shotgun (WGS) entry which is preliminary data.</text>
</comment>
<dbReference type="InterPro" id="IPR027417">
    <property type="entry name" value="P-loop_NTPase"/>
</dbReference>
<evidence type="ECO:0000313" key="3">
    <source>
        <dbReference type="Proteomes" id="UP000076078"/>
    </source>
</evidence>
<dbReference type="InParanoid" id="A0A152A8T6"/>
<reference evidence="2 3" key="1">
    <citation type="submission" date="2015-12" db="EMBL/GenBank/DDBJ databases">
        <title>Dictyostelia acquired genes for synthesis and detection of signals that induce cell-type specialization by lateral gene transfer from prokaryotes.</title>
        <authorList>
            <person name="Gloeckner G."/>
            <person name="Schaap P."/>
        </authorList>
    </citation>
    <scope>NUCLEOTIDE SEQUENCE [LARGE SCALE GENOMIC DNA]</scope>
    <source>
        <strain evidence="2 3">TK</strain>
    </source>
</reference>
<dbReference type="AlphaFoldDB" id="A0A152A8T6"/>
<dbReference type="OrthoDB" id="271259at2759"/>